<dbReference type="Gene3D" id="1.20.120.430">
    <property type="entry name" value="tRNA modification GTPase MnmE domain 2"/>
    <property type="match status" value="1"/>
</dbReference>
<dbReference type="InterPro" id="IPR027417">
    <property type="entry name" value="P-loop_NTPase"/>
</dbReference>
<evidence type="ECO:0000256" key="6">
    <source>
        <dbReference type="ARBA" id="ARBA00022989"/>
    </source>
</evidence>
<dbReference type="PANTHER" id="PTHR42714:SF2">
    <property type="entry name" value="TRNA MODIFICATION GTPASE GTPBP3, MITOCHONDRIAL"/>
    <property type="match status" value="1"/>
</dbReference>
<dbReference type="Pfam" id="PF12631">
    <property type="entry name" value="MnmE_helical"/>
    <property type="match status" value="1"/>
</dbReference>
<dbReference type="GO" id="GO:0005525">
    <property type="term" value="F:GTP binding"/>
    <property type="evidence" value="ECO:0007669"/>
    <property type="project" value="UniProtKB-KW"/>
</dbReference>
<organism evidence="13 14">
    <name type="scientific">Brassica cretica</name>
    <name type="common">Mustard</name>
    <dbReference type="NCBI Taxonomy" id="69181"/>
    <lineage>
        <taxon>Eukaryota</taxon>
        <taxon>Viridiplantae</taxon>
        <taxon>Streptophyta</taxon>
        <taxon>Embryophyta</taxon>
        <taxon>Tracheophyta</taxon>
        <taxon>Spermatophyta</taxon>
        <taxon>Magnoliopsida</taxon>
        <taxon>eudicotyledons</taxon>
        <taxon>Gunneridae</taxon>
        <taxon>Pentapetalae</taxon>
        <taxon>rosids</taxon>
        <taxon>malvids</taxon>
        <taxon>Brassicales</taxon>
        <taxon>Brassicaceae</taxon>
        <taxon>Brassiceae</taxon>
        <taxon>Brassica</taxon>
    </lineage>
</organism>
<dbReference type="InterPro" id="IPR006073">
    <property type="entry name" value="GTP-bd"/>
</dbReference>
<keyword evidence="2" id="KW-0813">Transport</keyword>
<dbReference type="InterPro" id="IPR031168">
    <property type="entry name" value="G_TrmE"/>
</dbReference>
<evidence type="ECO:0000256" key="5">
    <source>
        <dbReference type="ARBA" id="ARBA00022847"/>
    </source>
</evidence>
<dbReference type="AlphaFoldDB" id="A0A8S9PYI2"/>
<evidence type="ECO:0000256" key="2">
    <source>
        <dbReference type="ARBA" id="ARBA00022448"/>
    </source>
</evidence>
<keyword evidence="3 10" id="KW-0812">Transmembrane</keyword>
<evidence type="ECO:0000256" key="9">
    <source>
        <dbReference type="ARBA" id="ARBA00023136"/>
    </source>
</evidence>
<dbReference type="GO" id="GO:0015293">
    <property type="term" value="F:symporter activity"/>
    <property type="evidence" value="ECO:0007669"/>
    <property type="project" value="UniProtKB-KW"/>
</dbReference>
<protein>
    <recommendedName>
        <fullName evidence="15">STAS domain-containing protein</fullName>
    </recommendedName>
</protein>
<dbReference type="InterPro" id="IPR027368">
    <property type="entry name" value="MnmE_dom2"/>
</dbReference>
<evidence type="ECO:0000313" key="13">
    <source>
        <dbReference type="EMBL" id="KAF3524850.1"/>
    </source>
</evidence>
<dbReference type="InterPro" id="IPR005225">
    <property type="entry name" value="Small_GTP-bd"/>
</dbReference>
<dbReference type="InterPro" id="IPR002645">
    <property type="entry name" value="STAS_dom"/>
</dbReference>
<dbReference type="Gene3D" id="3.40.50.300">
    <property type="entry name" value="P-loop containing nucleotide triphosphate hydrolases"/>
    <property type="match status" value="1"/>
</dbReference>
<feature type="domain" description="STAS" evidence="11">
    <location>
        <begin position="53"/>
        <end position="176"/>
    </location>
</feature>
<evidence type="ECO:0000259" key="12">
    <source>
        <dbReference type="PROSITE" id="PS51709"/>
    </source>
</evidence>
<sequence>MGAFFGVIFVSVEIGLLIAVSISFAKILLQVTRPRTAVLGNIPRTSVYRNIQQYPEATMVPGVLTIRVDSAIYFSNSNYVRERIQRWLLEEEEKVKAASLPRIQFLIIEMSPVTDIDTSGIHALEDLYKSLQKRDIQLVLANPGPLVIGKLHLSHFADMLGHDHIFLTVADAVEACCPKLSDEGGFSSLVKSLRAQCIELLTEIEARLDFDDEMPPLDTDLVISKINKMSEDVESALDTANYDKLLQTGLQVAIIGRPNVGKSSLLNAWSKSERAIVTEVAGTTRDVVEASVTLRGVPVTLLDTAGIRETKDIVEKIGVERSETAAKLADVIIMAVNAVEGWTEEDTELLHKIQSDKPMILVMNKIDSATPDTCEQLEDKKEEAFHRSVFTSAVTGQGIEELEEAILEILGLDRVPSGGHQWTVNQRQCEQLVRTKEALERLREAIKDELPIDFWTIELREAALALAQISGQDVSEEVLSSIFAKFCIGATVKLVCRDRKTMKELYTNVATSNRHGKYMFVVHEDHKDEMCDVMLVKSSDKGCSKISKGREQSRVILNHYNGIASQIRHANNMGFEKDVSDVFCSELIKKYQVDEDEV</sequence>
<dbReference type="PRINTS" id="PR00449">
    <property type="entry name" value="RASTRNSFRMNG"/>
</dbReference>
<keyword evidence="4" id="KW-0547">Nucleotide-binding</keyword>
<dbReference type="PANTHER" id="PTHR42714">
    <property type="entry name" value="TRNA MODIFICATION GTPASE GTPBP3"/>
    <property type="match status" value="1"/>
</dbReference>
<keyword evidence="6 10" id="KW-1133">Transmembrane helix</keyword>
<dbReference type="CDD" id="cd04164">
    <property type="entry name" value="trmE"/>
    <property type="match status" value="1"/>
</dbReference>
<keyword evidence="8" id="KW-0342">GTP-binding</keyword>
<dbReference type="Pfam" id="PF01740">
    <property type="entry name" value="STAS"/>
    <property type="match status" value="1"/>
</dbReference>
<feature type="domain" description="TrmE-type G" evidence="12">
    <location>
        <begin position="249"/>
        <end position="411"/>
    </location>
</feature>
<dbReference type="GO" id="GO:0030488">
    <property type="term" value="P:tRNA methylation"/>
    <property type="evidence" value="ECO:0007669"/>
    <property type="project" value="TreeGrafter"/>
</dbReference>
<evidence type="ECO:0000259" key="11">
    <source>
        <dbReference type="PROSITE" id="PS50801"/>
    </source>
</evidence>
<accession>A0A8S9PYI2</accession>
<comment type="subcellular location">
    <subcellularLocation>
        <location evidence="1">Membrane</location>
        <topology evidence="1">Multi-pass membrane protein</topology>
    </subcellularLocation>
</comment>
<dbReference type="InterPro" id="IPR025867">
    <property type="entry name" value="MnmE_helical"/>
</dbReference>
<dbReference type="SUPFAM" id="SSF52540">
    <property type="entry name" value="P-loop containing nucleoside triphosphate hydrolases"/>
    <property type="match status" value="1"/>
</dbReference>
<evidence type="ECO:0008006" key="15">
    <source>
        <dbReference type="Google" id="ProtNLM"/>
    </source>
</evidence>
<dbReference type="PROSITE" id="PS50801">
    <property type="entry name" value="STAS"/>
    <property type="match status" value="1"/>
</dbReference>
<dbReference type="SUPFAM" id="SSF116878">
    <property type="entry name" value="TrmE connector domain"/>
    <property type="match status" value="1"/>
</dbReference>
<feature type="transmembrane region" description="Helical" evidence="10">
    <location>
        <begin position="6"/>
        <end position="29"/>
    </location>
</feature>
<dbReference type="SUPFAM" id="SSF52091">
    <property type="entry name" value="SpoIIaa-like"/>
    <property type="match status" value="1"/>
</dbReference>
<dbReference type="FunFam" id="3.40.50.300:FF:000494">
    <property type="entry name" value="tRNA modification GTPase MnmE"/>
    <property type="match status" value="1"/>
</dbReference>
<gene>
    <name evidence="13" type="ORF">F2Q69_00051818</name>
</gene>
<evidence type="ECO:0000256" key="4">
    <source>
        <dbReference type="ARBA" id="ARBA00022741"/>
    </source>
</evidence>
<dbReference type="NCBIfam" id="TIGR00231">
    <property type="entry name" value="small_GTP"/>
    <property type="match status" value="1"/>
</dbReference>
<dbReference type="Gene3D" id="3.30.750.24">
    <property type="entry name" value="STAS domain"/>
    <property type="match status" value="1"/>
</dbReference>
<comment type="caution">
    <text evidence="13">The sequence shown here is derived from an EMBL/GenBank/DDBJ whole genome shotgun (WGS) entry which is preliminary data.</text>
</comment>
<keyword evidence="7" id="KW-0764">Sulfate transport</keyword>
<evidence type="ECO:0000313" key="14">
    <source>
        <dbReference type="Proteomes" id="UP000712600"/>
    </source>
</evidence>
<evidence type="ECO:0000256" key="3">
    <source>
        <dbReference type="ARBA" id="ARBA00022692"/>
    </source>
</evidence>
<evidence type="ECO:0000256" key="8">
    <source>
        <dbReference type="ARBA" id="ARBA00023134"/>
    </source>
</evidence>
<dbReference type="Pfam" id="PF01926">
    <property type="entry name" value="MMR_HSR1"/>
    <property type="match status" value="1"/>
</dbReference>
<dbReference type="GO" id="GO:0005829">
    <property type="term" value="C:cytosol"/>
    <property type="evidence" value="ECO:0007669"/>
    <property type="project" value="TreeGrafter"/>
</dbReference>
<keyword evidence="5" id="KW-0769">Symport</keyword>
<name>A0A8S9PYI2_BRACR</name>
<proteinExistence type="predicted"/>
<dbReference type="Proteomes" id="UP000712600">
    <property type="component" value="Unassembled WGS sequence"/>
</dbReference>
<dbReference type="GO" id="GO:0002098">
    <property type="term" value="P:tRNA wobble uridine modification"/>
    <property type="evidence" value="ECO:0007669"/>
    <property type="project" value="TreeGrafter"/>
</dbReference>
<dbReference type="InterPro" id="IPR036513">
    <property type="entry name" value="STAS_dom_sf"/>
</dbReference>
<dbReference type="GO" id="GO:0016020">
    <property type="term" value="C:membrane"/>
    <property type="evidence" value="ECO:0007669"/>
    <property type="project" value="UniProtKB-SubCell"/>
</dbReference>
<dbReference type="FunFam" id="3.30.750.24:FF:000002">
    <property type="entry name" value="Sulfate transporter 31"/>
    <property type="match status" value="1"/>
</dbReference>
<dbReference type="EMBL" id="QGKX02001347">
    <property type="protein sequence ID" value="KAF3524850.1"/>
    <property type="molecule type" value="Genomic_DNA"/>
</dbReference>
<dbReference type="PROSITE" id="PS51709">
    <property type="entry name" value="G_TRME"/>
    <property type="match status" value="1"/>
</dbReference>
<evidence type="ECO:0000256" key="7">
    <source>
        <dbReference type="ARBA" id="ARBA00023032"/>
    </source>
</evidence>
<evidence type="ECO:0000256" key="1">
    <source>
        <dbReference type="ARBA" id="ARBA00004141"/>
    </source>
</evidence>
<reference evidence="13" key="1">
    <citation type="submission" date="2019-12" db="EMBL/GenBank/DDBJ databases">
        <title>Genome sequencing and annotation of Brassica cretica.</title>
        <authorList>
            <person name="Studholme D.J."/>
            <person name="Sarris P."/>
        </authorList>
    </citation>
    <scope>NUCLEOTIDE SEQUENCE</scope>
    <source>
        <strain evidence="13">PFS-109/04</strain>
        <tissue evidence="13">Leaf</tissue>
    </source>
</reference>
<dbReference type="CDD" id="cd07042">
    <property type="entry name" value="STAS_SulP_like_sulfate_transporter"/>
    <property type="match status" value="1"/>
</dbReference>
<evidence type="ECO:0000256" key="10">
    <source>
        <dbReference type="SAM" id="Phobius"/>
    </source>
</evidence>
<keyword evidence="9 10" id="KW-0472">Membrane</keyword>